<dbReference type="Proteomes" id="UP000199400">
    <property type="component" value="Unassembled WGS sequence"/>
</dbReference>
<evidence type="ECO:0000256" key="1">
    <source>
        <dbReference type="SAM" id="MobiDB-lite"/>
    </source>
</evidence>
<feature type="chain" id="PRO_5011646959" evidence="2">
    <location>
        <begin position="23"/>
        <end position="315"/>
    </location>
</feature>
<feature type="region of interest" description="Disordered" evidence="1">
    <location>
        <begin position="32"/>
        <end position="80"/>
    </location>
</feature>
<feature type="compositionally biased region" description="Low complexity" evidence="1">
    <location>
        <begin position="32"/>
        <end position="57"/>
    </location>
</feature>
<dbReference type="RefSeq" id="WP_096331470.1">
    <property type="nucleotide sequence ID" value="NZ_FOMX01000033.1"/>
</dbReference>
<evidence type="ECO:0000256" key="2">
    <source>
        <dbReference type="SAM" id="SignalP"/>
    </source>
</evidence>
<feature type="signal peptide" evidence="2">
    <location>
        <begin position="1"/>
        <end position="22"/>
    </location>
</feature>
<dbReference type="PROSITE" id="PS51257">
    <property type="entry name" value="PROKAR_LIPOPROTEIN"/>
    <property type="match status" value="1"/>
</dbReference>
<reference evidence="4" key="1">
    <citation type="submission" date="2016-10" db="EMBL/GenBank/DDBJ databases">
        <authorList>
            <person name="Varghese N."/>
            <person name="Submissions S."/>
        </authorList>
    </citation>
    <scope>NUCLEOTIDE SEQUENCE [LARGE SCALE GENOMIC DNA]</scope>
    <source>
        <strain evidence="4">ATCC 25963</strain>
    </source>
</reference>
<keyword evidence="2" id="KW-0732">Signal</keyword>
<organism evidence="3 4">
    <name type="scientific">Nannocystis exedens</name>
    <dbReference type="NCBI Taxonomy" id="54"/>
    <lineage>
        <taxon>Bacteria</taxon>
        <taxon>Pseudomonadati</taxon>
        <taxon>Myxococcota</taxon>
        <taxon>Polyangia</taxon>
        <taxon>Nannocystales</taxon>
        <taxon>Nannocystaceae</taxon>
        <taxon>Nannocystis</taxon>
    </lineage>
</organism>
<gene>
    <name evidence="3" type="ORF">SAMN02745121_07379</name>
</gene>
<evidence type="ECO:0000313" key="4">
    <source>
        <dbReference type="Proteomes" id="UP000199400"/>
    </source>
</evidence>
<keyword evidence="4" id="KW-1185">Reference proteome</keyword>
<dbReference type="EMBL" id="FOMX01000033">
    <property type="protein sequence ID" value="SFF18073.1"/>
    <property type="molecule type" value="Genomic_DNA"/>
</dbReference>
<evidence type="ECO:0000313" key="3">
    <source>
        <dbReference type="EMBL" id="SFF18073.1"/>
    </source>
</evidence>
<proteinExistence type="predicted"/>
<accession>A0A1I2GLI1</accession>
<sequence length="315" mass="31666">MFGLGSRSLALLALGLVTFACGEDIDPLASAGPPVSGSGAVGSASSGSSAGSNTNGATDGGTATGEPTTGEPTTGETSGGANMEVCQRYIQCVSLTTPTGLPDAQAGFGADSACWSGSPADAELCIQACQTALAQAHQLFPEEDACDECLSDGECDQAAGETCIDGGCTPPCGDGKVGPGEVCDGQSGCDDDCLGPLECNPLNDFGCASPLRCSIVDSGIGSTTCVEEDFPPGSVVDVGERCGYINASTYYYCGFGRLCLSALQFDLPCDVECCVAFCDVNSPQSCPEGYTCVSYEDATGEDVSNPLSYLGLCLP</sequence>
<dbReference type="OrthoDB" id="5540697at2"/>
<feature type="compositionally biased region" description="Low complexity" evidence="1">
    <location>
        <begin position="64"/>
        <end position="80"/>
    </location>
</feature>
<dbReference type="AlphaFoldDB" id="A0A1I2GLI1"/>
<protein>
    <submittedName>
        <fullName evidence="3">Uncharacterized protein</fullName>
    </submittedName>
</protein>
<name>A0A1I2GLI1_9BACT</name>